<evidence type="ECO:0000313" key="2">
    <source>
        <dbReference type="EMBL" id="CAF1248242.1"/>
    </source>
</evidence>
<evidence type="ECO:0000256" key="1">
    <source>
        <dbReference type="SAM" id="SignalP"/>
    </source>
</evidence>
<dbReference type="Proteomes" id="UP000663828">
    <property type="component" value="Unassembled WGS sequence"/>
</dbReference>
<keyword evidence="4" id="KW-1185">Reference proteome</keyword>
<name>A0A814ZUZ2_ADIRI</name>
<dbReference type="Proteomes" id="UP000663852">
    <property type="component" value="Unassembled WGS sequence"/>
</dbReference>
<organism evidence="2 5">
    <name type="scientific">Adineta ricciae</name>
    <name type="common">Rotifer</name>
    <dbReference type="NCBI Taxonomy" id="249248"/>
    <lineage>
        <taxon>Eukaryota</taxon>
        <taxon>Metazoa</taxon>
        <taxon>Spiralia</taxon>
        <taxon>Gnathifera</taxon>
        <taxon>Rotifera</taxon>
        <taxon>Eurotatoria</taxon>
        <taxon>Bdelloidea</taxon>
        <taxon>Adinetida</taxon>
        <taxon>Adinetidae</taxon>
        <taxon>Adineta</taxon>
    </lineage>
</organism>
<feature type="chain" id="PRO_5036226763" evidence="1">
    <location>
        <begin position="17"/>
        <end position="185"/>
    </location>
</feature>
<comment type="caution">
    <text evidence="2">The sequence shown here is derived from an EMBL/GenBank/DDBJ whole genome shotgun (WGS) entry which is preliminary data.</text>
</comment>
<keyword evidence="1" id="KW-0732">Signal</keyword>
<gene>
    <name evidence="2" type="ORF">EDS130_LOCUS27827</name>
    <name evidence="3" type="ORF">XAT740_LOCUS42733</name>
</gene>
<dbReference type="EMBL" id="CAJNOJ010000178">
    <property type="protein sequence ID" value="CAF1248242.1"/>
    <property type="molecule type" value="Genomic_DNA"/>
</dbReference>
<evidence type="ECO:0000313" key="3">
    <source>
        <dbReference type="EMBL" id="CAF1548882.1"/>
    </source>
</evidence>
<protein>
    <submittedName>
        <fullName evidence="2">Uncharacterized protein</fullName>
    </submittedName>
</protein>
<proteinExistence type="predicted"/>
<dbReference type="AlphaFoldDB" id="A0A814ZUZ2"/>
<accession>A0A814ZUZ2</accession>
<reference evidence="2" key="1">
    <citation type="submission" date="2021-02" db="EMBL/GenBank/DDBJ databases">
        <authorList>
            <person name="Nowell W R."/>
        </authorList>
    </citation>
    <scope>NUCLEOTIDE SEQUENCE</scope>
</reference>
<sequence>MVKLLLSVFLYGGVSKANNAAIDTSLESIRLMNNDIFPENPMINVDKFRQFIAAIRFHNLSFNLASSSNPNDDDNEFNWVSDIAIVCDRSTVPVTLALIQYAGQEREMTGDRNGMEPIFLYLIDITSGWMPVFFTRQPTHQPLFIDNERQIAASRNTLGNSPERNTFKKLVSIVMNVLLPRIEEN</sequence>
<feature type="signal peptide" evidence="1">
    <location>
        <begin position="1"/>
        <end position="16"/>
    </location>
</feature>
<dbReference type="EMBL" id="CAJNOR010005162">
    <property type="protein sequence ID" value="CAF1548882.1"/>
    <property type="molecule type" value="Genomic_DNA"/>
</dbReference>
<evidence type="ECO:0000313" key="4">
    <source>
        <dbReference type="Proteomes" id="UP000663828"/>
    </source>
</evidence>
<evidence type="ECO:0000313" key="5">
    <source>
        <dbReference type="Proteomes" id="UP000663852"/>
    </source>
</evidence>